<feature type="binding site" description="axial binding residue" evidence="9">
    <location>
        <position position="388"/>
    </location>
    <ligand>
        <name>heme b</name>
        <dbReference type="ChEBI" id="CHEBI:60344"/>
    </ligand>
    <ligandPart>
        <name>Fe</name>
        <dbReference type="ChEBI" id="CHEBI:18248"/>
    </ligandPart>
</feature>
<keyword evidence="3 9" id="KW-0479">Metal-binding</keyword>
<proteinExistence type="inferred from homology"/>
<comment type="similarity">
    <text evidence="8">Belongs to the peroxidase family. XPO subfamily.</text>
</comment>
<keyword evidence="11" id="KW-1185">Reference proteome</keyword>
<keyword evidence="7" id="KW-1015">Disulfide bond</keyword>
<evidence type="ECO:0000313" key="10">
    <source>
        <dbReference type="Ensembl" id="ENSNBRP00000011549.1"/>
    </source>
</evidence>
<dbReference type="GO" id="GO:0046872">
    <property type="term" value="F:metal ion binding"/>
    <property type="evidence" value="ECO:0007669"/>
    <property type="project" value="UniProtKB-KW"/>
</dbReference>
<reference evidence="10" key="2">
    <citation type="submission" date="2025-09" db="UniProtKB">
        <authorList>
            <consortium name="Ensembl"/>
        </authorList>
    </citation>
    <scope>IDENTIFICATION</scope>
</reference>
<dbReference type="GO" id="GO:0005615">
    <property type="term" value="C:extracellular space"/>
    <property type="evidence" value="ECO:0007669"/>
    <property type="project" value="TreeGrafter"/>
</dbReference>
<keyword evidence="4" id="KW-0732">Signal</keyword>
<dbReference type="GO" id="GO:0004601">
    <property type="term" value="F:peroxidase activity"/>
    <property type="evidence" value="ECO:0007669"/>
    <property type="project" value="InterPro"/>
</dbReference>
<evidence type="ECO:0000256" key="1">
    <source>
        <dbReference type="ARBA" id="ARBA00001970"/>
    </source>
</evidence>
<keyword evidence="6 9" id="KW-0408">Iron</keyword>
<dbReference type="InterPro" id="IPR010255">
    <property type="entry name" value="Haem_peroxidase_sf"/>
</dbReference>
<dbReference type="PANTHER" id="PTHR11475:SF60">
    <property type="entry name" value="THYROID PEROXIDASE"/>
    <property type="match status" value="1"/>
</dbReference>
<evidence type="ECO:0000256" key="7">
    <source>
        <dbReference type="ARBA" id="ARBA00023157"/>
    </source>
</evidence>
<dbReference type="Proteomes" id="UP000261580">
    <property type="component" value="Unassembled WGS sequence"/>
</dbReference>
<dbReference type="InterPro" id="IPR037120">
    <property type="entry name" value="Haem_peroxidase_sf_animal"/>
</dbReference>
<dbReference type="AlphaFoldDB" id="A0A3Q4MIS6"/>
<evidence type="ECO:0000256" key="5">
    <source>
        <dbReference type="ARBA" id="ARBA00023002"/>
    </source>
</evidence>
<dbReference type="SUPFAM" id="SSF48113">
    <property type="entry name" value="Heme-dependent peroxidases"/>
    <property type="match status" value="1"/>
</dbReference>
<dbReference type="PANTHER" id="PTHR11475">
    <property type="entry name" value="OXIDASE/PEROXIDASE"/>
    <property type="match status" value="1"/>
</dbReference>
<dbReference type="PROSITE" id="PS50292">
    <property type="entry name" value="PEROXIDASE_3"/>
    <property type="match status" value="1"/>
</dbReference>
<reference evidence="10" key="1">
    <citation type="submission" date="2025-08" db="UniProtKB">
        <authorList>
            <consortium name="Ensembl"/>
        </authorList>
    </citation>
    <scope>IDENTIFICATION</scope>
</reference>
<dbReference type="GO" id="GO:0006979">
    <property type="term" value="P:response to oxidative stress"/>
    <property type="evidence" value="ECO:0007669"/>
    <property type="project" value="InterPro"/>
</dbReference>
<dbReference type="InterPro" id="IPR019791">
    <property type="entry name" value="Haem_peroxidase_animal"/>
</dbReference>
<dbReference type="Gene3D" id="1.10.640.10">
    <property type="entry name" value="Haem peroxidase domain superfamily, animal type"/>
    <property type="match status" value="1"/>
</dbReference>
<sequence>MLKFFRQADPETKHISKAAEVFQKTLRVLKKKVKQRYNQEKLDVAFSKGLYSFAWHYFWTHFMFLFVRQNPRWGAANTALVRWLPAEYEDGESEPKGWNPERLHNGFQLPPARTVSREIMTSASKWKDDSYSQLLVDWGQYISHDITLTPQSTSTDGSGVDCLKTCENVHPCFPIQLDDKRSPAQSCMPFFRSTSDCFVNFQSGIRQALQRQQLNAMTSFIDASAVYGRDLKLESFLRDLPGRNGKLAVNARFKDPKGRPYLPFVTKLPSACHQDLQGERVECFSAGDNRVSEGLPLTSLHTLWLREHNRIAEALKHINGHWSPEMIYQETRKIIGALHQIITLRDYAPKIIGPESFKDYIGPYRGYDPSVDPSIANVFATAAFRFGHATISPILYRLNESFQEDERFPHLRLHNTLFSPWRIVKEGGIEPVLRGVIGSAASAVSADMLLADEVTERLVVLDTLKQMDLAALNLQRGRDHGLPGYNDWREFCGLQRIKTLDDLSLAVGDCRVAKRILDIYKHPDNIDVYPGGLVERLLPGSRTGPLFACLIGRQMKVLRDGDRFWWEADGVFTQQQKEELLKFSLSHLICDNSDIGEVPPDPFRLGNYPSHYVSCDQIPSMNLVAWKEEMGEDNKNNTMFFDATEREMLHEFIIKFK</sequence>
<dbReference type="Pfam" id="PF03098">
    <property type="entry name" value="An_peroxidase"/>
    <property type="match status" value="1"/>
</dbReference>
<evidence type="ECO:0000256" key="4">
    <source>
        <dbReference type="ARBA" id="ARBA00022729"/>
    </source>
</evidence>
<evidence type="ECO:0000256" key="8">
    <source>
        <dbReference type="ARBA" id="ARBA00061342"/>
    </source>
</evidence>
<dbReference type="GeneTree" id="ENSGT00940000158104"/>
<evidence type="ECO:0000256" key="6">
    <source>
        <dbReference type="ARBA" id="ARBA00023004"/>
    </source>
</evidence>
<dbReference type="PRINTS" id="PR00457">
    <property type="entry name" value="ANPEROXIDASE"/>
</dbReference>
<keyword evidence="5" id="KW-0560">Oxidoreductase</keyword>
<protein>
    <submittedName>
        <fullName evidence="10">Thyroid peroxidase</fullName>
    </submittedName>
</protein>
<evidence type="ECO:0000256" key="3">
    <source>
        <dbReference type="ARBA" id="ARBA00022723"/>
    </source>
</evidence>
<dbReference type="FunFam" id="1.10.640.10:FF:000001">
    <property type="entry name" value="Peroxidasin homolog"/>
    <property type="match status" value="1"/>
</dbReference>
<evidence type="ECO:0000313" key="11">
    <source>
        <dbReference type="Proteomes" id="UP000261580"/>
    </source>
</evidence>
<evidence type="ECO:0000256" key="9">
    <source>
        <dbReference type="PIRSR" id="PIRSR619791-2"/>
    </source>
</evidence>
<dbReference type="GO" id="GO:0020037">
    <property type="term" value="F:heme binding"/>
    <property type="evidence" value="ECO:0007669"/>
    <property type="project" value="InterPro"/>
</dbReference>
<comment type="cofactor">
    <cofactor evidence="1">
        <name>heme b</name>
        <dbReference type="ChEBI" id="CHEBI:60344"/>
    </cofactor>
</comment>
<dbReference type="Ensembl" id="ENSNBRT00000011876.1">
    <property type="protein sequence ID" value="ENSNBRP00000011549.1"/>
    <property type="gene ID" value="ENSNBRG00000008901.1"/>
</dbReference>
<accession>A0A3Q4MIS6</accession>
<evidence type="ECO:0000256" key="2">
    <source>
        <dbReference type="ARBA" id="ARBA00022617"/>
    </source>
</evidence>
<keyword evidence="2 9" id="KW-0349">Heme</keyword>
<organism evidence="10 11">
    <name type="scientific">Neolamprologus brichardi</name>
    <name type="common">Fairy cichlid</name>
    <name type="synonym">Lamprologus brichardi</name>
    <dbReference type="NCBI Taxonomy" id="32507"/>
    <lineage>
        <taxon>Eukaryota</taxon>
        <taxon>Metazoa</taxon>
        <taxon>Chordata</taxon>
        <taxon>Craniata</taxon>
        <taxon>Vertebrata</taxon>
        <taxon>Euteleostomi</taxon>
        <taxon>Actinopterygii</taxon>
        <taxon>Neopterygii</taxon>
        <taxon>Teleostei</taxon>
        <taxon>Neoteleostei</taxon>
        <taxon>Acanthomorphata</taxon>
        <taxon>Ovalentaria</taxon>
        <taxon>Cichlomorphae</taxon>
        <taxon>Cichliformes</taxon>
        <taxon>Cichlidae</taxon>
        <taxon>African cichlids</taxon>
        <taxon>Pseudocrenilabrinae</taxon>
        <taxon>Lamprologini</taxon>
        <taxon>Neolamprologus</taxon>
    </lineage>
</organism>
<name>A0A3Q4MIS6_NEOBR</name>